<evidence type="ECO:0000313" key="7">
    <source>
        <dbReference type="EMBL" id="CDX15485.1"/>
    </source>
</evidence>
<protein>
    <submittedName>
        <fullName evidence="7">Ribosomal rna small subunit methyltransferase C</fullName>
    </submittedName>
</protein>
<dbReference type="GO" id="GO:0003676">
    <property type="term" value="F:nucleic acid binding"/>
    <property type="evidence" value="ECO:0007669"/>
    <property type="project" value="InterPro"/>
</dbReference>
<feature type="domain" description="Methyltransferase small" evidence="6">
    <location>
        <begin position="209"/>
        <end position="374"/>
    </location>
</feature>
<dbReference type="Gene3D" id="3.40.50.150">
    <property type="entry name" value="Vaccinia Virus protein VP39"/>
    <property type="match status" value="1"/>
</dbReference>
<dbReference type="STRING" id="69974.MPLDJ20_20660"/>
<dbReference type="EMBL" id="CCMZ01000010">
    <property type="protein sequence ID" value="CDX15485.1"/>
    <property type="molecule type" value="Genomic_DNA"/>
</dbReference>
<accession>A0A090DMX6</accession>
<dbReference type="PROSITE" id="PS00092">
    <property type="entry name" value="N6_MTASE"/>
    <property type="match status" value="1"/>
</dbReference>
<dbReference type="GO" id="GO:0008757">
    <property type="term" value="F:S-adenosylmethionine-dependent methyltransferase activity"/>
    <property type="evidence" value="ECO:0007669"/>
    <property type="project" value="InterPro"/>
</dbReference>
<dbReference type="InterPro" id="IPR029063">
    <property type="entry name" value="SAM-dependent_MTases_sf"/>
</dbReference>
<dbReference type="InterPro" id="IPR002052">
    <property type="entry name" value="DNA_methylase_N6_adenine_CS"/>
</dbReference>
<dbReference type="PANTHER" id="PTHR47816">
    <property type="entry name" value="RIBOSOMAL RNA SMALL SUBUNIT METHYLTRANSFERASE C"/>
    <property type="match status" value="1"/>
</dbReference>
<reference evidence="8" key="1">
    <citation type="submission" date="2014-08" db="EMBL/GenBank/DDBJ databases">
        <authorList>
            <person name="Moulin L."/>
        </authorList>
    </citation>
    <scope>NUCLEOTIDE SEQUENCE [LARGE SCALE GENOMIC DNA]</scope>
</reference>
<evidence type="ECO:0000256" key="2">
    <source>
        <dbReference type="ARBA" id="ARBA00022552"/>
    </source>
</evidence>
<keyword evidence="2" id="KW-0698">rRNA processing</keyword>
<dbReference type="InterPro" id="IPR007848">
    <property type="entry name" value="Small_mtfrase_dom"/>
</dbReference>
<dbReference type="Proteomes" id="UP000045285">
    <property type="component" value="Unassembled WGS sequence"/>
</dbReference>
<dbReference type="InterPro" id="IPR046977">
    <property type="entry name" value="RsmC/RlmG"/>
</dbReference>
<dbReference type="GO" id="GO:0032259">
    <property type="term" value="P:methylation"/>
    <property type="evidence" value="ECO:0007669"/>
    <property type="project" value="UniProtKB-KW"/>
</dbReference>
<dbReference type="GO" id="GO:0006364">
    <property type="term" value="P:rRNA processing"/>
    <property type="evidence" value="ECO:0007669"/>
    <property type="project" value="UniProtKB-KW"/>
</dbReference>
<proteinExistence type="predicted"/>
<dbReference type="PANTHER" id="PTHR47816:SF4">
    <property type="entry name" value="RIBOSOMAL RNA SMALL SUBUNIT METHYLTRANSFERASE C"/>
    <property type="match status" value="1"/>
</dbReference>
<keyword evidence="5" id="KW-0949">S-adenosyl-L-methionine</keyword>
<evidence type="ECO:0000259" key="6">
    <source>
        <dbReference type="Pfam" id="PF05175"/>
    </source>
</evidence>
<evidence type="ECO:0000256" key="3">
    <source>
        <dbReference type="ARBA" id="ARBA00022603"/>
    </source>
</evidence>
<dbReference type="AlphaFoldDB" id="A0A090DMX6"/>
<keyword evidence="4 7" id="KW-0808">Transferase</keyword>
<sequence>MAAEPLKTLFYPFEAEALPLPGKGARVLFLGAEPGFRLPAGFEAALHLVQGFRPHFRALQASGHTVTPRAEGEGYDIALVLAGRHRGQNERHIADAIERVGSGGLIVVAGSKDDGVDSLRKRMASKDDRLASMIAGHEPGGVIIERRDGSRDMLANERLFHPQTAKVPLSGHLSKHHGVVFWLERTPQAEAFARSIHDWQNGWPLVDGRFRTAPGMFSFDRIDVGSKLLAANLPGDLRGNVADFCAGWGYLAAEVLQRSQSLTALDLYEADFEALEAARLNVHGAVEPRFFWIDLLTEAVERRYDAIVMNPPFHSGRVAEPGIGAGIIRAASKALKPGGRLFMVANRQLPYEQVLSAAFASHAEIARDGMFKVFSARR</sequence>
<keyword evidence="8" id="KW-1185">Reference proteome</keyword>
<evidence type="ECO:0000256" key="5">
    <source>
        <dbReference type="ARBA" id="ARBA00022691"/>
    </source>
</evidence>
<evidence type="ECO:0000256" key="1">
    <source>
        <dbReference type="ARBA" id="ARBA00022490"/>
    </source>
</evidence>
<keyword evidence="3 7" id="KW-0489">Methyltransferase</keyword>
<evidence type="ECO:0000256" key="4">
    <source>
        <dbReference type="ARBA" id="ARBA00022679"/>
    </source>
</evidence>
<dbReference type="Pfam" id="PF05175">
    <property type="entry name" value="MTS"/>
    <property type="match status" value="1"/>
</dbReference>
<dbReference type="GO" id="GO:0008170">
    <property type="term" value="F:N-methyltransferase activity"/>
    <property type="evidence" value="ECO:0007669"/>
    <property type="project" value="UniProtKB-ARBA"/>
</dbReference>
<gene>
    <name evidence="7" type="ORF">MPL3356_180105</name>
</gene>
<dbReference type="CDD" id="cd02440">
    <property type="entry name" value="AdoMet_MTases"/>
    <property type="match status" value="1"/>
</dbReference>
<organism evidence="7 8">
    <name type="scientific">Mesorhizobium plurifarium</name>
    <dbReference type="NCBI Taxonomy" id="69974"/>
    <lineage>
        <taxon>Bacteria</taxon>
        <taxon>Pseudomonadati</taxon>
        <taxon>Pseudomonadota</taxon>
        <taxon>Alphaproteobacteria</taxon>
        <taxon>Hyphomicrobiales</taxon>
        <taxon>Phyllobacteriaceae</taxon>
        <taxon>Mesorhizobium</taxon>
    </lineage>
</organism>
<keyword evidence="1" id="KW-0963">Cytoplasm</keyword>
<dbReference type="SUPFAM" id="SSF53335">
    <property type="entry name" value="S-adenosyl-L-methionine-dependent methyltransferases"/>
    <property type="match status" value="1"/>
</dbReference>
<evidence type="ECO:0000313" key="8">
    <source>
        <dbReference type="Proteomes" id="UP000045285"/>
    </source>
</evidence>
<name>A0A090DMX6_MESPL</name>